<dbReference type="AlphaFoldDB" id="U7PS61"/>
<sequence>MALRVWSARLGLPLLRGQEDDMFAVEDTTVVVDVEVVVTGGVNVTRRAGEDLDGVDGDSLA</sequence>
<gene>
    <name evidence="1" type="ORF">HMPREF1624_05196</name>
</gene>
<dbReference type="EMBL" id="KI440846">
    <property type="protein sequence ID" value="ERS98412.1"/>
    <property type="molecule type" value="Genomic_DNA"/>
</dbReference>
<dbReference type="Proteomes" id="UP000018087">
    <property type="component" value="Unassembled WGS sequence"/>
</dbReference>
<evidence type="ECO:0000313" key="1">
    <source>
        <dbReference type="EMBL" id="ERS98412.1"/>
    </source>
</evidence>
<accession>U7PS61</accession>
<dbReference type="HOGENOM" id="CLU_2924226_0_0_1"/>
<protein>
    <submittedName>
        <fullName evidence="1">Uncharacterized protein</fullName>
    </submittedName>
</protein>
<reference evidence="2" key="1">
    <citation type="journal article" date="2014" name="Genome Announc.">
        <title>Genome sequence of the pathogenic fungus Sporothrix schenckii (ATCC 58251).</title>
        <authorList>
            <person name="Cuomo C.A."/>
            <person name="Rodriguez-Del Valle N."/>
            <person name="Perez-Sanchez L."/>
            <person name="Abouelleil A."/>
            <person name="Goldberg J."/>
            <person name="Young S."/>
            <person name="Zeng Q."/>
            <person name="Birren B.W."/>
        </authorList>
    </citation>
    <scope>NUCLEOTIDE SEQUENCE [LARGE SCALE GENOMIC DNA]</scope>
    <source>
        <strain evidence="2">ATCC 58251 / de Perez 2211183</strain>
    </source>
</reference>
<name>U7PS61_SPOS1</name>
<evidence type="ECO:0000313" key="2">
    <source>
        <dbReference type="Proteomes" id="UP000018087"/>
    </source>
</evidence>
<keyword evidence="2" id="KW-1185">Reference proteome</keyword>
<organism evidence="1 2">
    <name type="scientific">Sporothrix schenckii (strain ATCC 58251 / de Perez 2211183)</name>
    <name type="common">Rose-picker's disease fungus</name>
    <dbReference type="NCBI Taxonomy" id="1391915"/>
    <lineage>
        <taxon>Eukaryota</taxon>
        <taxon>Fungi</taxon>
        <taxon>Dikarya</taxon>
        <taxon>Ascomycota</taxon>
        <taxon>Pezizomycotina</taxon>
        <taxon>Sordariomycetes</taxon>
        <taxon>Sordariomycetidae</taxon>
        <taxon>Ophiostomatales</taxon>
        <taxon>Ophiostomataceae</taxon>
        <taxon>Sporothrix</taxon>
    </lineage>
</organism>
<proteinExistence type="predicted"/>